<proteinExistence type="predicted"/>
<dbReference type="EMBL" id="VSSQ01056863">
    <property type="protein sequence ID" value="MPN10697.1"/>
    <property type="molecule type" value="Genomic_DNA"/>
</dbReference>
<feature type="compositionally biased region" description="Basic and acidic residues" evidence="1">
    <location>
        <begin position="95"/>
        <end position="106"/>
    </location>
</feature>
<comment type="caution">
    <text evidence="2">The sequence shown here is derived from an EMBL/GenBank/DDBJ whole genome shotgun (WGS) entry which is preliminary data.</text>
</comment>
<dbReference type="InterPro" id="IPR011990">
    <property type="entry name" value="TPR-like_helical_dom_sf"/>
</dbReference>
<dbReference type="AlphaFoldDB" id="A0A645F8Z6"/>
<evidence type="ECO:0000256" key="1">
    <source>
        <dbReference type="SAM" id="MobiDB-lite"/>
    </source>
</evidence>
<name>A0A645F8Z6_9ZZZZ</name>
<protein>
    <recommendedName>
        <fullName evidence="3">Tetratricopeptide repeat protein</fullName>
    </recommendedName>
</protein>
<organism evidence="2">
    <name type="scientific">bioreactor metagenome</name>
    <dbReference type="NCBI Taxonomy" id="1076179"/>
    <lineage>
        <taxon>unclassified sequences</taxon>
        <taxon>metagenomes</taxon>
        <taxon>ecological metagenomes</taxon>
    </lineage>
</organism>
<sequence length="128" mass="14442">MEGSAGRLQEAVDTYKQALLERTRERVPLDWATTMNNLASALLWLGRMEGSVSILEEAVGTYQQALIEYTQDRAPMDWVGTMDNLNQAQEALNDMGKKLESQEKDNPITLQEEPIQHDDDAEELTTSQ</sequence>
<reference evidence="2" key="1">
    <citation type="submission" date="2019-08" db="EMBL/GenBank/DDBJ databases">
        <authorList>
            <person name="Kucharzyk K."/>
            <person name="Murdoch R.W."/>
            <person name="Higgins S."/>
            <person name="Loffler F."/>
        </authorList>
    </citation>
    <scope>NUCLEOTIDE SEQUENCE</scope>
</reference>
<accession>A0A645F8Z6</accession>
<evidence type="ECO:0000313" key="2">
    <source>
        <dbReference type="EMBL" id="MPN10697.1"/>
    </source>
</evidence>
<feature type="compositionally biased region" description="Acidic residues" evidence="1">
    <location>
        <begin position="119"/>
        <end position="128"/>
    </location>
</feature>
<feature type="region of interest" description="Disordered" evidence="1">
    <location>
        <begin position="89"/>
        <end position="128"/>
    </location>
</feature>
<gene>
    <name evidence="2" type="ORF">SDC9_157994</name>
</gene>
<evidence type="ECO:0008006" key="3">
    <source>
        <dbReference type="Google" id="ProtNLM"/>
    </source>
</evidence>
<dbReference type="Pfam" id="PF13374">
    <property type="entry name" value="TPR_10"/>
    <property type="match status" value="1"/>
</dbReference>
<dbReference type="Gene3D" id="1.25.40.10">
    <property type="entry name" value="Tetratricopeptide repeat domain"/>
    <property type="match status" value="1"/>
</dbReference>
<dbReference type="SUPFAM" id="SSF48452">
    <property type="entry name" value="TPR-like"/>
    <property type="match status" value="1"/>
</dbReference>